<feature type="transmembrane region" description="Helical" evidence="1">
    <location>
        <begin position="94"/>
        <end position="113"/>
    </location>
</feature>
<evidence type="ECO:0000256" key="1">
    <source>
        <dbReference type="SAM" id="Phobius"/>
    </source>
</evidence>
<keyword evidence="1" id="KW-0472">Membrane</keyword>
<dbReference type="EMBL" id="QUNO01000009">
    <property type="protein sequence ID" value="REH43479.1"/>
    <property type="molecule type" value="Genomic_DNA"/>
</dbReference>
<keyword evidence="1" id="KW-0812">Transmembrane</keyword>
<feature type="transmembrane region" description="Helical" evidence="1">
    <location>
        <begin position="28"/>
        <end position="53"/>
    </location>
</feature>
<dbReference type="RefSeq" id="WP_116176942.1">
    <property type="nucleotide sequence ID" value="NZ_CP144375.1"/>
</dbReference>
<keyword evidence="1" id="KW-1133">Transmembrane helix</keyword>
<dbReference type="OrthoDB" id="4325786at2"/>
<evidence type="ECO:0000313" key="3">
    <source>
        <dbReference type="Proteomes" id="UP000256269"/>
    </source>
</evidence>
<proteinExistence type="predicted"/>
<name>A0A3E0HDY7_9PSEU</name>
<keyword evidence="3" id="KW-1185">Reference proteome</keyword>
<dbReference type="AlphaFoldDB" id="A0A3E0HDY7"/>
<evidence type="ECO:0000313" key="2">
    <source>
        <dbReference type="EMBL" id="REH43479.1"/>
    </source>
</evidence>
<comment type="caution">
    <text evidence="2">The sequence shown here is derived from an EMBL/GenBank/DDBJ whole genome shotgun (WGS) entry which is preliminary data.</text>
</comment>
<organism evidence="2 3">
    <name type="scientific">Kutzneria buriramensis</name>
    <dbReference type="NCBI Taxonomy" id="1045776"/>
    <lineage>
        <taxon>Bacteria</taxon>
        <taxon>Bacillati</taxon>
        <taxon>Actinomycetota</taxon>
        <taxon>Actinomycetes</taxon>
        <taxon>Pseudonocardiales</taxon>
        <taxon>Pseudonocardiaceae</taxon>
        <taxon>Kutzneria</taxon>
    </lineage>
</organism>
<feature type="transmembrane region" description="Helical" evidence="1">
    <location>
        <begin position="60"/>
        <end position="82"/>
    </location>
</feature>
<protein>
    <submittedName>
        <fullName evidence="2">Uncharacterized protein</fullName>
    </submittedName>
</protein>
<dbReference type="Proteomes" id="UP000256269">
    <property type="component" value="Unassembled WGS sequence"/>
</dbReference>
<accession>A0A3E0HDY7</accession>
<gene>
    <name evidence="2" type="ORF">BCF44_10922</name>
</gene>
<reference evidence="2 3" key="1">
    <citation type="submission" date="2018-08" db="EMBL/GenBank/DDBJ databases">
        <title>Genomic Encyclopedia of Archaeal and Bacterial Type Strains, Phase II (KMG-II): from individual species to whole genera.</title>
        <authorList>
            <person name="Goeker M."/>
        </authorList>
    </citation>
    <scope>NUCLEOTIDE SEQUENCE [LARGE SCALE GENOMIC DNA]</scope>
    <source>
        <strain evidence="2 3">DSM 45791</strain>
    </source>
</reference>
<sequence length="124" mass="13015">MGLVLRIVVAVALLGSAAIHFFLFRQGYPGIVTPLFLLNAIGGLVLAIAVLAWRHWLPALGALGFGVLTLGSYTLAATVGFLGQHDQFNSQPEYWGVITEAVCIIGGIALLAMRNRAAVGSAAR</sequence>